<dbReference type="InterPro" id="IPR028889">
    <property type="entry name" value="USP"/>
</dbReference>
<dbReference type="InterPro" id="IPR038765">
    <property type="entry name" value="Papain-like_cys_pep_sf"/>
</dbReference>
<dbReference type="GO" id="GO:0005829">
    <property type="term" value="C:cytosol"/>
    <property type="evidence" value="ECO:0007669"/>
    <property type="project" value="TreeGrafter"/>
</dbReference>
<evidence type="ECO:0000313" key="2">
    <source>
        <dbReference type="Ensembl" id="ENSSORP00005014913.1"/>
    </source>
</evidence>
<sequence length="293" mass="33625">MNMDHDLVKTFKDKLSTLSDYHGLSGPGLTCYLNSVLQVLFMTPDFREAIQTCRWTDVETIDPYLRELFAHLEKNQARTHHIAATLAITDVYKQRDAAEYLEKILCLTSPQASKIFRGELNHVTICSRCKDRNEATTCFRVLPLSVEESHPTYSVDKGLDQFFRGQTVSGDNKMYCNNCQKKTDAFIKCELTGTPDVLILLLKRFHFDSKLMRFVKLHHDVDVTHTLHIKGCTYELYALINHCGSLTGGHYTARIRSFDTGAWYDFNDNTVQLVEQPLCEAGKTSVRYLYLFI</sequence>
<feature type="domain" description="USP" evidence="1">
    <location>
        <begin position="22"/>
        <end position="293"/>
    </location>
</feature>
<dbReference type="Gene3D" id="3.90.70.10">
    <property type="entry name" value="Cysteine proteinases"/>
    <property type="match status" value="1"/>
</dbReference>
<reference evidence="2" key="2">
    <citation type="submission" date="2025-08" db="UniProtKB">
        <authorList>
            <consortium name="Ensembl"/>
        </authorList>
    </citation>
    <scope>IDENTIFICATION</scope>
</reference>
<accession>A0A672ZEJ6</accession>
<dbReference type="GO" id="GO:0005634">
    <property type="term" value="C:nucleus"/>
    <property type="evidence" value="ECO:0007669"/>
    <property type="project" value="TreeGrafter"/>
</dbReference>
<gene>
    <name evidence="2" type="primary">LOC115438631</name>
</gene>
<dbReference type="Proteomes" id="UP000472271">
    <property type="component" value="Chromosome 18"/>
</dbReference>
<dbReference type="PANTHER" id="PTHR24006:SF899">
    <property type="entry name" value="UBIQUITIN CARBOXYL-TERMINAL HYDROLASE"/>
    <property type="match status" value="1"/>
</dbReference>
<dbReference type="AlphaFoldDB" id="A0A672ZEJ6"/>
<organism evidence="2 3">
    <name type="scientific">Sphaeramia orbicularis</name>
    <name type="common">orbiculate cardinalfish</name>
    <dbReference type="NCBI Taxonomy" id="375764"/>
    <lineage>
        <taxon>Eukaryota</taxon>
        <taxon>Metazoa</taxon>
        <taxon>Chordata</taxon>
        <taxon>Craniata</taxon>
        <taxon>Vertebrata</taxon>
        <taxon>Euteleostomi</taxon>
        <taxon>Actinopterygii</taxon>
        <taxon>Neopterygii</taxon>
        <taxon>Teleostei</taxon>
        <taxon>Neoteleostei</taxon>
        <taxon>Acanthomorphata</taxon>
        <taxon>Gobiaria</taxon>
        <taxon>Kurtiformes</taxon>
        <taxon>Apogonoidei</taxon>
        <taxon>Apogonidae</taxon>
        <taxon>Apogoninae</taxon>
        <taxon>Sphaeramia</taxon>
    </lineage>
</organism>
<evidence type="ECO:0000259" key="1">
    <source>
        <dbReference type="PROSITE" id="PS50235"/>
    </source>
</evidence>
<evidence type="ECO:0000313" key="3">
    <source>
        <dbReference type="Proteomes" id="UP000472271"/>
    </source>
</evidence>
<dbReference type="GO" id="GO:0004843">
    <property type="term" value="F:cysteine-type deubiquitinase activity"/>
    <property type="evidence" value="ECO:0007669"/>
    <property type="project" value="InterPro"/>
</dbReference>
<reference evidence="2" key="1">
    <citation type="submission" date="2019-06" db="EMBL/GenBank/DDBJ databases">
        <authorList>
            <consortium name="Wellcome Sanger Institute Data Sharing"/>
        </authorList>
    </citation>
    <scope>NUCLEOTIDE SEQUENCE [LARGE SCALE GENOMIC DNA]</scope>
</reference>
<keyword evidence="3" id="KW-1185">Reference proteome</keyword>
<dbReference type="Ensembl" id="ENSSORT00005015345.1">
    <property type="protein sequence ID" value="ENSSORP00005014913.1"/>
    <property type="gene ID" value="ENSSORG00005007585.1"/>
</dbReference>
<name>A0A672ZEJ6_9TELE</name>
<dbReference type="Pfam" id="PF00443">
    <property type="entry name" value="UCH"/>
    <property type="match status" value="1"/>
</dbReference>
<dbReference type="PROSITE" id="PS50235">
    <property type="entry name" value="USP_3"/>
    <property type="match status" value="1"/>
</dbReference>
<dbReference type="PROSITE" id="PS00973">
    <property type="entry name" value="USP_2"/>
    <property type="match status" value="1"/>
</dbReference>
<dbReference type="InParanoid" id="A0A672ZEJ6"/>
<dbReference type="InterPro" id="IPR001394">
    <property type="entry name" value="Peptidase_C19_UCH"/>
</dbReference>
<protein>
    <recommendedName>
        <fullName evidence="1">USP domain-containing protein</fullName>
    </recommendedName>
</protein>
<dbReference type="PANTHER" id="PTHR24006">
    <property type="entry name" value="UBIQUITIN CARBOXYL-TERMINAL HYDROLASE"/>
    <property type="match status" value="1"/>
</dbReference>
<dbReference type="InterPro" id="IPR050164">
    <property type="entry name" value="Peptidase_C19"/>
</dbReference>
<dbReference type="GO" id="GO:0016579">
    <property type="term" value="P:protein deubiquitination"/>
    <property type="evidence" value="ECO:0007669"/>
    <property type="project" value="InterPro"/>
</dbReference>
<dbReference type="InterPro" id="IPR018200">
    <property type="entry name" value="USP_CS"/>
</dbReference>
<dbReference type="SUPFAM" id="SSF54001">
    <property type="entry name" value="Cysteine proteinases"/>
    <property type="match status" value="1"/>
</dbReference>
<proteinExistence type="predicted"/>
<reference evidence="2" key="3">
    <citation type="submission" date="2025-09" db="UniProtKB">
        <authorList>
            <consortium name="Ensembl"/>
        </authorList>
    </citation>
    <scope>IDENTIFICATION</scope>
</reference>